<keyword evidence="3" id="KW-0677">Repeat</keyword>
<dbReference type="PANTHER" id="PTHR24186:SF54">
    <property type="entry name" value="PGG DOMAIN-CONTAINING PROTEIN"/>
    <property type="match status" value="1"/>
</dbReference>
<dbReference type="Pfam" id="PF13962">
    <property type="entry name" value="PGG"/>
    <property type="match status" value="1"/>
</dbReference>
<protein>
    <recommendedName>
        <fullName evidence="10">PGG domain-containing protein</fullName>
    </recommendedName>
</protein>
<sequence length="963" mass="106059">MERGCLFTRAPPPLALAGRAPRIPTPRPPGAGIAPKDPDLRTSASLRSSFRYRSPPPQQLIVIPLQMLAGTVSTSSSGGTLMDMHLLKAATHGDAMSMKDMASNNPSILLGKTSQGNTCFHISCAHGHEEFCKDVLALNQSLLSEVNLDGETPLIIAVTRAHASLASFLLGRCRVLGLRQVTLQQDKHGCNALHYAIRCGHKDLALELIEAEPALSQGVNKYSESPMFIAAMREFQEIFEKLLEIPDSAHSGHLGNNALYAAVRNGNPVIAKKIMETRPGMAREDTDGSTPIILAVLWDKIDVLRVLLEHDLSLGYELSKEGISLLQFAAFRGHVGVARELLNHCPDTPHGKEDGWTCLHEAVWFNRTEFVEFILRAPQLRKLVNMRDNQGKTALHHAVRKCNPKIVAALLSHMDIDQKMDRRLLDAAMLGDSKSMKEMASSNASVLLRTTPQGNTCLHISSVHGHEGFCKDVLALNHSLLSEVNFDRETPLITSVASGHASLALVLLRRCEELGLRHAILQQDKGGCNTLPALSQGVNNCNESPMFDAAMRDFTDVFEKLLEIPDSAHDGHCRYNALHAAARNGNSVIATKIMQTRPGMARKEGTDWFNPMVPAILLDKIDVLRVLLEHDSSLGYDVSDDNGPLLMSAAFRGHVDAARELLKHCPDAPYCNSDGSTCLHQAISSGRTQFVEFILRVPQLRKLINMRDGNGKTALHYAVRKCNPKIVAALLSQKDIDITMRDNYGNPAAWELANAMNRAKTLNWNEVFMLMLKADPRNAPVLYNVHEQTKEKVTEASRKDAKSLTQTYTSNTSIVAILVAAITFAAAFTLPGGYSSDAGSQGLPIMARKFAFQAFLISDTLAMCSSLAVAFICIIARWEDLEFLIYYRSFTKRLMWFAYTATTIAFATGLYTVLAAHLQWLAIMICLLVALLPVLTKLLGEWPILKLKFRLGKSFKTDILDMV</sequence>
<evidence type="ECO:0000256" key="6">
    <source>
        <dbReference type="ARBA" id="ARBA00023136"/>
    </source>
</evidence>
<proteinExistence type="predicted"/>
<dbReference type="SMART" id="SM00248">
    <property type="entry name" value="ANK"/>
    <property type="match status" value="17"/>
</dbReference>
<dbReference type="InterPro" id="IPR036770">
    <property type="entry name" value="Ankyrin_rpt-contain_sf"/>
</dbReference>
<evidence type="ECO:0000256" key="5">
    <source>
        <dbReference type="ARBA" id="ARBA00023043"/>
    </source>
</evidence>
<dbReference type="Pfam" id="PF00023">
    <property type="entry name" value="Ank"/>
    <property type="match status" value="1"/>
</dbReference>
<comment type="subcellular location">
    <subcellularLocation>
        <location evidence="1">Membrane</location>
        <topology evidence="1">Multi-pass membrane protein</topology>
    </subcellularLocation>
</comment>
<evidence type="ECO:0000256" key="3">
    <source>
        <dbReference type="ARBA" id="ARBA00022737"/>
    </source>
</evidence>
<gene>
    <name evidence="11" type="ORF">BRADI_4g20876v3</name>
</gene>
<evidence type="ECO:0000256" key="2">
    <source>
        <dbReference type="ARBA" id="ARBA00022692"/>
    </source>
</evidence>
<dbReference type="STRING" id="15368.A0A0Q3HK95"/>
<keyword evidence="4 9" id="KW-1133">Transmembrane helix</keyword>
<accession>A0A0Q3HK95</accession>
<dbReference type="AlphaFoldDB" id="A0A0Q3HK95"/>
<keyword evidence="5 7" id="KW-0040">ANK repeat</keyword>
<evidence type="ECO:0000256" key="4">
    <source>
        <dbReference type="ARBA" id="ARBA00022989"/>
    </source>
</evidence>
<dbReference type="PANTHER" id="PTHR24186">
    <property type="entry name" value="PROTEIN PHOSPHATASE 1 REGULATORY SUBUNIT"/>
    <property type="match status" value="1"/>
</dbReference>
<evidence type="ECO:0000256" key="7">
    <source>
        <dbReference type="PROSITE-ProRule" id="PRU00023"/>
    </source>
</evidence>
<dbReference type="InParanoid" id="A0A0Q3HK95"/>
<dbReference type="FunCoup" id="A0A0Q3HK95">
    <property type="interactions" value="111"/>
</dbReference>
<reference evidence="11" key="2">
    <citation type="submission" date="2017-06" db="EMBL/GenBank/DDBJ databases">
        <title>WGS assembly of Brachypodium distachyon.</title>
        <authorList>
            <consortium name="The International Brachypodium Initiative"/>
            <person name="Lucas S."/>
            <person name="Harmon-Smith M."/>
            <person name="Lail K."/>
            <person name="Tice H."/>
            <person name="Grimwood J."/>
            <person name="Bruce D."/>
            <person name="Barry K."/>
            <person name="Shu S."/>
            <person name="Lindquist E."/>
            <person name="Wang M."/>
            <person name="Pitluck S."/>
            <person name="Vogel J.P."/>
            <person name="Garvin D.F."/>
            <person name="Mockler T.C."/>
            <person name="Schmutz J."/>
            <person name="Rokhsar D."/>
            <person name="Bevan M.W."/>
        </authorList>
    </citation>
    <scope>NUCLEOTIDE SEQUENCE</scope>
    <source>
        <strain evidence="11">Bd21</strain>
    </source>
</reference>
<keyword evidence="2 9" id="KW-0812">Transmembrane</keyword>
<feature type="transmembrane region" description="Helical" evidence="9">
    <location>
        <begin position="896"/>
        <end position="914"/>
    </location>
</feature>
<name>A0A0Q3HK95_BRADI</name>
<evidence type="ECO:0000256" key="1">
    <source>
        <dbReference type="ARBA" id="ARBA00004141"/>
    </source>
</evidence>
<keyword evidence="6 9" id="KW-0472">Membrane</keyword>
<evidence type="ECO:0000313" key="13">
    <source>
        <dbReference type="Proteomes" id="UP000008810"/>
    </source>
</evidence>
<evidence type="ECO:0000259" key="10">
    <source>
        <dbReference type="Pfam" id="PF13962"/>
    </source>
</evidence>
<reference evidence="11 12" key="1">
    <citation type="journal article" date="2010" name="Nature">
        <title>Genome sequencing and analysis of the model grass Brachypodium distachyon.</title>
        <authorList>
            <consortium name="International Brachypodium Initiative"/>
        </authorList>
    </citation>
    <scope>NUCLEOTIDE SEQUENCE [LARGE SCALE GENOMIC DNA]</scope>
    <source>
        <strain evidence="11 12">Bd21</strain>
    </source>
</reference>
<dbReference type="SUPFAM" id="SSF48403">
    <property type="entry name" value="Ankyrin repeat"/>
    <property type="match status" value="2"/>
</dbReference>
<dbReference type="PROSITE" id="PS50088">
    <property type="entry name" value="ANK_REPEAT"/>
    <property type="match status" value="1"/>
</dbReference>
<feature type="repeat" description="ANK" evidence="7">
    <location>
        <begin position="710"/>
        <end position="743"/>
    </location>
</feature>
<dbReference type="InterPro" id="IPR026961">
    <property type="entry name" value="PGG_dom"/>
</dbReference>
<evidence type="ECO:0000313" key="12">
    <source>
        <dbReference type="EnsemblPlants" id="KQJ88715"/>
    </source>
</evidence>
<dbReference type="Gramene" id="KQJ88715">
    <property type="protein sequence ID" value="KQJ88715"/>
    <property type="gene ID" value="BRADI_4g20876v3"/>
</dbReference>
<keyword evidence="13" id="KW-1185">Reference proteome</keyword>
<dbReference type="FunFam" id="1.25.40.20:FF:000486">
    <property type="entry name" value="Ankyrin repeat family protein"/>
    <property type="match status" value="1"/>
</dbReference>
<organism evidence="11">
    <name type="scientific">Brachypodium distachyon</name>
    <name type="common">Purple false brome</name>
    <name type="synonym">Trachynia distachya</name>
    <dbReference type="NCBI Taxonomy" id="15368"/>
    <lineage>
        <taxon>Eukaryota</taxon>
        <taxon>Viridiplantae</taxon>
        <taxon>Streptophyta</taxon>
        <taxon>Embryophyta</taxon>
        <taxon>Tracheophyta</taxon>
        <taxon>Spermatophyta</taxon>
        <taxon>Magnoliopsida</taxon>
        <taxon>Liliopsida</taxon>
        <taxon>Poales</taxon>
        <taxon>Poaceae</taxon>
        <taxon>BOP clade</taxon>
        <taxon>Pooideae</taxon>
        <taxon>Stipodae</taxon>
        <taxon>Brachypodieae</taxon>
        <taxon>Brachypodium</taxon>
    </lineage>
</organism>
<dbReference type="ExpressionAtlas" id="A0A0Q3HK95">
    <property type="expression patterns" value="baseline and differential"/>
</dbReference>
<dbReference type="InterPro" id="IPR002110">
    <property type="entry name" value="Ankyrin_rpt"/>
</dbReference>
<dbReference type="GO" id="GO:0016020">
    <property type="term" value="C:membrane"/>
    <property type="evidence" value="ECO:0007669"/>
    <property type="project" value="UniProtKB-SubCell"/>
</dbReference>
<dbReference type="Gene3D" id="1.25.40.20">
    <property type="entry name" value="Ankyrin repeat-containing domain"/>
    <property type="match status" value="4"/>
</dbReference>
<feature type="transmembrane region" description="Helical" evidence="9">
    <location>
        <begin position="920"/>
        <end position="940"/>
    </location>
</feature>
<dbReference type="EMBL" id="CM000883">
    <property type="protein sequence ID" value="KQJ88715.2"/>
    <property type="molecule type" value="Genomic_DNA"/>
</dbReference>
<evidence type="ECO:0000256" key="8">
    <source>
        <dbReference type="SAM" id="MobiDB-lite"/>
    </source>
</evidence>
<dbReference type="EnsemblPlants" id="KQJ88715">
    <property type="protein sequence ID" value="KQJ88715"/>
    <property type="gene ID" value="BRADI_4g20876v3"/>
</dbReference>
<dbReference type="Proteomes" id="UP000008810">
    <property type="component" value="Chromosome 4"/>
</dbReference>
<feature type="transmembrane region" description="Helical" evidence="9">
    <location>
        <begin position="850"/>
        <end position="875"/>
    </location>
</feature>
<dbReference type="Pfam" id="PF12796">
    <property type="entry name" value="Ank_2"/>
    <property type="match status" value="4"/>
</dbReference>
<feature type="transmembrane region" description="Helical" evidence="9">
    <location>
        <begin position="808"/>
        <end position="830"/>
    </location>
</feature>
<feature type="region of interest" description="Disordered" evidence="8">
    <location>
        <begin position="1"/>
        <end position="40"/>
    </location>
</feature>
<dbReference type="PROSITE" id="PS50297">
    <property type="entry name" value="ANK_REP_REGION"/>
    <property type="match status" value="1"/>
</dbReference>
<feature type="domain" description="PGG" evidence="10">
    <location>
        <begin position="808"/>
        <end position="913"/>
    </location>
</feature>
<dbReference type="OrthoDB" id="303876at2759"/>
<evidence type="ECO:0000256" key="9">
    <source>
        <dbReference type="SAM" id="Phobius"/>
    </source>
</evidence>
<evidence type="ECO:0000313" key="11">
    <source>
        <dbReference type="EMBL" id="KQJ88715.2"/>
    </source>
</evidence>
<reference evidence="12" key="3">
    <citation type="submission" date="2018-08" db="UniProtKB">
        <authorList>
            <consortium name="EnsemblPlants"/>
        </authorList>
    </citation>
    <scope>IDENTIFICATION</scope>
    <source>
        <strain evidence="12">cv. Bd21</strain>
    </source>
</reference>